<feature type="domain" description="SsuA/THI5-like" evidence="2">
    <location>
        <begin position="39"/>
        <end position="251"/>
    </location>
</feature>
<dbReference type="EMBL" id="FMXQ01000001">
    <property type="protein sequence ID" value="SDB02323.1"/>
    <property type="molecule type" value="Genomic_DNA"/>
</dbReference>
<organism evidence="3 4">
    <name type="scientific">Bauldia litoralis</name>
    <dbReference type="NCBI Taxonomy" id="665467"/>
    <lineage>
        <taxon>Bacteria</taxon>
        <taxon>Pseudomonadati</taxon>
        <taxon>Pseudomonadota</taxon>
        <taxon>Alphaproteobacteria</taxon>
        <taxon>Hyphomicrobiales</taxon>
        <taxon>Kaistiaceae</taxon>
        <taxon>Bauldia</taxon>
    </lineage>
</organism>
<dbReference type="Pfam" id="PF09084">
    <property type="entry name" value="NMT1"/>
    <property type="match status" value="1"/>
</dbReference>
<dbReference type="GO" id="GO:0009228">
    <property type="term" value="P:thiamine biosynthetic process"/>
    <property type="evidence" value="ECO:0007669"/>
    <property type="project" value="InterPro"/>
</dbReference>
<name>A0A1G6A2V6_9HYPH</name>
<accession>A0A1G6A2V6</accession>
<evidence type="ECO:0000256" key="1">
    <source>
        <dbReference type="SAM" id="SignalP"/>
    </source>
</evidence>
<keyword evidence="1" id="KW-0732">Signal</keyword>
<proteinExistence type="predicted"/>
<evidence type="ECO:0000313" key="4">
    <source>
        <dbReference type="Proteomes" id="UP000199071"/>
    </source>
</evidence>
<dbReference type="STRING" id="665467.SAMN02982931_00055"/>
<evidence type="ECO:0000259" key="2">
    <source>
        <dbReference type="Pfam" id="PF09084"/>
    </source>
</evidence>
<feature type="signal peptide" evidence="1">
    <location>
        <begin position="1"/>
        <end position="26"/>
    </location>
</feature>
<dbReference type="AlphaFoldDB" id="A0A1G6A2V6"/>
<dbReference type="PANTHER" id="PTHR31528">
    <property type="entry name" value="4-AMINO-5-HYDROXYMETHYL-2-METHYLPYRIMIDINE PHOSPHATE SYNTHASE THI11-RELATED"/>
    <property type="match status" value="1"/>
</dbReference>
<dbReference type="Gene3D" id="3.40.190.10">
    <property type="entry name" value="Periplasmic binding protein-like II"/>
    <property type="match status" value="2"/>
</dbReference>
<dbReference type="SUPFAM" id="SSF53850">
    <property type="entry name" value="Periplasmic binding protein-like II"/>
    <property type="match status" value="1"/>
</dbReference>
<evidence type="ECO:0000313" key="3">
    <source>
        <dbReference type="EMBL" id="SDB02323.1"/>
    </source>
</evidence>
<feature type="chain" id="PRO_5011460456" evidence="1">
    <location>
        <begin position="27"/>
        <end position="317"/>
    </location>
</feature>
<reference evidence="3 4" key="1">
    <citation type="submission" date="2016-10" db="EMBL/GenBank/DDBJ databases">
        <authorList>
            <person name="de Groot N.N."/>
        </authorList>
    </citation>
    <scope>NUCLEOTIDE SEQUENCE [LARGE SCALE GENOMIC DNA]</scope>
    <source>
        <strain evidence="3 4">ATCC 35022</strain>
    </source>
</reference>
<dbReference type="InterPro" id="IPR015168">
    <property type="entry name" value="SsuA/THI5"/>
</dbReference>
<keyword evidence="4" id="KW-1185">Reference proteome</keyword>
<dbReference type="Proteomes" id="UP000199071">
    <property type="component" value="Unassembled WGS sequence"/>
</dbReference>
<gene>
    <name evidence="3" type="ORF">SAMN02982931_00055</name>
</gene>
<dbReference type="InterPro" id="IPR027939">
    <property type="entry name" value="NMT1/THI5"/>
</dbReference>
<protein>
    <submittedName>
        <fullName evidence="3">Putative hydroxymethylpyrimidine transport system substrate-binding protein</fullName>
    </submittedName>
</protein>
<dbReference type="PANTHER" id="PTHR31528:SF3">
    <property type="entry name" value="THIAMINE BIOSYNTHESIS PROTEIN HI_0357-RELATED"/>
    <property type="match status" value="1"/>
</dbReference>
<sequence>MMGMKMLRKCSAALVAMALFASPAVAQDKVTVLLDWFVNPDHAPLIIAQEEGYFERHGLDVELIAPADPSAPPRLVAAGQADIAITYQPDLMLHLNEGLPLVRFGTLIETPLNALIVLKDGPVKSLADLKGKKVGYSIASIQTAYLAELLKSVGLTADDVELVNVNFNLVSALLSGQVDAAMDGYRNFELTQLDIEGKPGVAFFPEEHGVPIYDELIFVAKSDRRDDPMLGRFIAAIEEATIFLTNHPEEARDIFMASNADLNDELNLRAFDLTLPRFAKRPAAFDAGRYERFAEFLMSHGLIDEVLPVDGYAVAPR</sequence>